<protein>
    <recommendedName>
        <fullName evidence="2">Trichome birefringence-like C-terminal domain-containing protein</fullName>
    </recommendedName>
</protein>
<organism evidence="3 4">
    <name type="scientific">Malus domestica</name>
    <name type="common">Apple</name>
    <name type="synonym">Pyrus malus</name>
    <dbReference type="NCBI Taxonomy" id="3750"/>
    <lineage>
        <taxon>Eukaryota</taxon>
        <taxon>Viridiplantae</taxon>
        <taxon>Streptophyta</taxon>
        <taxon>Embryophyta</taxon>
        <taxon>Tracheophyta</taxon>
        <taxon>Spermatophyta</taxon>
        <taxon>Magnoliopsida</taxon>
        <taxon>eudicotyledons</taxon>
        <taxon>Gunneridae</taxon>
        <taxon>Pentapetalae</taxon>
        <taxon>rosids</taxon>
        <taxon>fabids</taxon>
        <taxon>Rosales</taxon>
        <taxon>Rosaceae</taxon>
        <taxon>Amygdaloideae</taxon>
        <taxon>Maleae</taxon>
        <taxon>Malus</taxon>
    </lineage>
</organism>
<dbReference type="PANTHER" id="PTHR32285">
    <property type="entry name" value="PROTEIN TRICHOME BIREFRINGENCE-LIKE 9-RELATED"/>
    <property type="match status" value="1"/>
</dbReference>
<proteinExistence type="inferred from homology"/>
<dbReference type="PANTHER" id="PTHR32285:SF149">
    <property type="entry name" value="TRICHOME BIREFRINGENCE-LIKE N-TERMINAL DOMAIN-CONTAINING PROTEIN"/>
    <property type="match status" value="1"/>
</dbReference>
<sequence>MDNQTMSIKNRWQPTSCQIPRVLFVGDLLSLNQWQSLTCMIHKSRPEAKYNLVKIGGLSELKFLEYDVSIMLSRNAFLVDIVLEGS</sequence>
<comment type="caution">
    <text evidence="3">The sequence shown here is derived from an EMBL/GenBank/DDBJ whole genome shotgun (WGS) entry which is preliminary data.</text>
</comment>
<dbReference type="GO" id="GO:0005794">
    <property type="term" value="C:Golgi apparatus"/>
    <property type="evidence" value="ECO:0007669"/>
    <property type="project" value="TreeGrafter"/>
</dbReference>
<dbReference type="AlphaFoldDB" id="A0A498J6N1"/>
<evidence type="ECO:0000256" key="1">
    <source>
        <dbReference type="ARBA" id="ARBA00007727"/>
    </source>
</evidence>
<keyword evidence="4" id="KW-1185">Reference proteome</keyword>
<feature type="domain" description="Trichome birefringence-like C-terminal" evidence="2">
    <location>
        <begin position="21"/>
        <end position="82"/>
    </location>
</feature>
<comment type="similarity">
    <text evidence="1">Belongs to the PC-esterase family. TBL subfamily.</text>
</comment>
<name>A0A498J6N1_MALDO</name>
<dbReference type="GO" id="GO:0016413">
    <property type="term" value="F:O-acetyltransferase activity"/>
    <property type="evidence" value="ECO:0007669"/>
    <property type="project" value="InterPro"/>
</dbReference>
<accession>A0A498J6N1</accession>
<reference evidence="3 4" key="1">
    <citation type="submission" date="2018-10" db="EMBL/GenBank/DDBJ databases">
        <title>A high-quality apple genome assembly.</title>
        <authorList>
            <person name="Hu J."/>
        </authorList>
    </citation>
    <scope>NUCLEOTIDE SEQUENCE [LARGE SCALE GENOMIC DNA]</scope>
    <source>
        <strain evidence="4">cv. HFTH1</strain>
        <tissue evidence="3">Young leaf</tissue>
    </source>
</reference>
<evidence type="ECO:0000313" key="3">
    <source>
        <dbReference type="EMBL" id="RXH89101.1"/>
    </source>
</evidence>
<dbReference type="EMBL" id="RDQH01000335">
    <property type="protein sequence ID" value="RXH89101.1"/>
    <property type="molecule type" value="Genomic_DNA"/>
</dbReference>
<dbReference type="InterPro" id="IPR029962">
    <property type="entry name" value="TBL"/>
</dbReference>
<gene>
    <name evidence="3" type="ORF">DVH24_006079</name>
</gene>
<dbReference type="Pfam" id="PF13839">
    <property type="entry name" value="PC-Esterase"/>
    <property type="match status" value="1"/>
</dbReference>
<dbReference type="Proteomes" id="UP000290289">
    <property type="component" value="Chromosome 9"/>
</dbReference>
<dbReference type="InterPro" id="IPR026057">
    <property type="entry name" value="TBL_C"/>
</dbReference>
<evidence type="ECO:0000313" key="4">
    <source>
        <dbReference type="Proteomes" id="UP000290289"/>
    </source>
</evidence>
<evidence type="ECO:0000259" key="2">
    <source>
        <dbReference type="Pfam" id="PF13839"/>
    </source>
</evidence>